<proteinExistence type="predicted"/>
<evidence type="ECO:0000313" key="1">
    <source>
        <dbReference type="EMBL" id="QDT20004.1"/>
    </source>
</evidence>
<protein>
    <submittedName>
        <fullName evidence="1">Uncharacterized protein</fullName>
    </submittedName>
</protein>
<dbReference type="RefSeq" id="WP_145182187.1">
    <property type="nucleotide sequence ID" value="NZ_CP036266.1"/>
</dbReference>
<name>A0A517PKU7_9PLAN</name>
<sequence>MTLPDTKYDNESLRSHPILRHFPTLLHRWHGGRARLYNLTDSHRSLTIRVEKTDVIGNLHLTFSPVHICGSVEWSPANLEVKLNADGHYVIYDAEADVTIISDGGIEIAENVQPVY</sequence>
<accession>A0A517PKU7</accession>
<dbReference type="EMBL" id="CP036266">
    <property type="protein sequence ID" value="QDT20004.1"/>
    <property type="molecule type" value="Genomic_DNA"/>
</dbReference>
<dbReference type="AlphaFoldDB" id="A0A517PKU7"/>
<reference evidence="1 2" key="1">
    <citation type="submission" date="2019-02" db="EMBL/GenBank/DDBJ databases">
        <title>Deep-cultivation of Planctomycetes and their phenomic and genomic characterization uncovers novel biology.</title>
        <authorList>
            <person name="Wiegand S."/>
            <person name="Jogler M."/>
            <person name="Boedeker C."/>
            <person name="Pinto D."/>
            <person name="Vollmers J."/>
            <person name="Rivas-Marin E."/>
            <person name="Kohn T."/>
            <person name="Peeters S.H."/>
            <person name="Heuer A."/>
            <person name="Rast P."/>
            <person name="Oberbeckmann S."/>
            <person name="Bunk B."/>
            <person name="Jeske O."/>
            <person name="Meyerdierks A."/>
            <person name="Storesund J.E."/>
            <person name="Kallscheuer N."/>
            <person name="Luecker S."/>
            <person name="Lage O.M."/>
            <person name="Pohl T."/>
            <person name="Merkel B.J."/>
            <person name="Hornburger P."/>
            <person name="Mueller R.-W."/>
            <person name="Bruemmer F."/>
            <person name="Labrenz M."/>
            <person name="Spormann A.M."/>
            <person name="Op den Camp H."/>
            <person name="Overmann J."/>
            <person name="Amann R."/>
            <person name="Jetten M.S.M."/>
            <person name="Mascher T."/>
            <person name="Medema M.H."/>
            <person name="Devos D.P."/>
            <person name="Kaster A.-K."/>
            <person name="Ovreas L."/>
            <person name="Rohde M."/>
            <person name="Galperin M.Y."/>
            <person name="Jogler C."/>
        </authorList>
    </citation>
    <scope>NUCLEOTIDE SEQUENCE [LARGE SCALE GENOMIC DNA]</scope>
    <source>
        <strain evidence="1 2">HG66A1</strain>
    </source>
</reference>
<dbReference type="Proteomes" id="UP000320421">
    <property type="component" value="Chromosome"/>
</dbReference>
<organism evidence="1 2">
    <name type="scientific">Gimesia chilikensis</name>
    <dbReference type="NCBI Taxonomy" id="2605989"/>
    <lineage>
        <taxon>Bacteria</taxon>
        <taxon>Pseudomonadati</taxon>
        <taxon>Planctomycetota</taxon>
        <taxon>Planctomycetia</taxon>
        <taxon>Planctomycetales</taxon>
        <taxon>Planctomycetaceae</taxon>
        <taxon>Gimesia</taxon>
    </lineage>
</organism>
<evidence type="ECO:0000313" key="2">
    <source>
        <dbReference type="Proteomes" id="UP000320421"/>
    </source>
</evidence>
<gene>
    <name evidence="1" type="ORF">HG66A1_17770</name>
</gene>
<keyword evidence="2" id="KW-1185">Reference proteome</keyword>